<dbReference type="PRINTS" id="PR00080">
    <property type="entry name" value="SDRFAMILY"/>
</dbReference>
<evidence type="ECO:0000313" key="2">
    <source>
        <dbReference type="EMBL" id="MFC4701301.1"/>
    </source>
</evidence>
<evidence type="ECO:0000256" key="1">
    <source>
        <dbReference type="ARBA" id="ARBA00006484"/>
    </source>
</evidence>
<name>A0ABV9LXK2_9ALTE</name>
<evidence type="ECO:0000313" key="3">
    <source>
        <dbReference type="Proteomes" id="UP001595897"/>
    </source>
</evidence>
<dbReference type="PRINTS" id="PR00081">
    <property type="entry name" value="GDHRDH"/>
</dbReference>
<dbReference type="InterPro" id="IPR036291">
    <property type="entry name" value="NAD(P)-bd_dom_sf"/>
</dbReference>
<reference evidence="3" key="1">
    <citation type="journal article" date="2019" name="Int. J. Syst. Evol. Microbiol.">
        <title>The Global Catalogue of Microorganisms (GCM) 10K type strain sequencing project: providing services to taxonomists for standard genome sequencing and annotation.</title>
        <authorList>
            <consortium name="The Broad Institute Genomics Platform"/>
            <consortium name="The Broad Institute Genome Sequencing Center for Infectious Disease"/>
            <person name="Wu L."/>
            <person name="Ma J."/>
        </authorList>
    </citation>
    <scope>NUCLEOTIDE SEQUENCE [LARGE SCALE GENOMIC DNA]</scope>
    <source>
        <strain evidence="3">KACC 12507</strain>
    </source>
</reference>
<dbReference type="RefSeq" id="WP_382409658.1">
    <property type="nucleotide sequence ID" value="NZ_JBHSGU010000009.1"/>
</dbReference>
<comment type="caution">
    <text evidence="2">The sequence shown here is derived from an EMBL/GenBank/DDBJ whole genome shotgun (WGS) entry which is preliminary data.</text>
</comment>
<dbReference type="PANTHER" id="PTHR42760:SF50">
    <property type="entry name" value="SHORT-CHAIN DEHYDROGENASE-RELATED"/>
    <property type="match status" value="1"/>
</dbReference>
<keyword evidence="3" id="KW-1185">Reference proteome</keyword>
<keyword evidence="2" id="KW-0560">Oxidoreductase</keyword>
<dbReference type="InterPro" id="IPR002347">
    <property type="entry name" value="SDR_fam"/>
</dbReference>
<dbReference type="EC" id="1.1.1.-" evidence="2"/>
<protein>
    <submittedName>
        <fullName evidence="2">SDR family NAD(P)-dependent oxidoreductase</fullName>
        <ecNumber evidence="2">1.1.1.-</ecNumber>
    </submittedName>
</protein>
<dbReference type="Gene3D" id="3.40.50.720">
    <property type="entry name" value="NAD(P)-binding Rossmann-like Domain"/>
    <property type="match status" value="1"/>
</dbReference>
<gene>
    <name evidence="2" type="ORF">ACFO4O_14115</name>
</gene>
<dbReference type="Proteomes" id="UP001595897">
    <property type="component" value="Unassembled WGS sequence"/>
</dbReference>
<sequence>MNRFTNKVVLLTGASRGIGAQTARRFAAEGAKVAVVYGASADAAHAVVAEIEAAGGIAKAFHGDALVPANMAKLKDEVLSTFGQIDILVNNAGIFEGGMIGNSQITDLDRIIDVNIKSVYALTEAVAPVLPEGGRIVNLSSCLGERGTFAGASMYTMSKFAVSGLTRAWAWDLADRKITVNAVLPGPIETDMGNPDAAGITALKRLGLPDEVAASVLFLASDEASYITGAQLAVDGGANA</sequence>
<accession>A0ABV9LXK2</accession>
<dbReference type="EMBL" id="JBHSGU010000009">
    <property type="protein sequence ID" value="MFC4701301.1"/>
    <property type="molecule type" value="Genomic_DNA"/>
</dbReference>
<comment type="similarity">
    <text evidence="1">Belongs to the short-chain dehydrogenases/reductases (SDR) family.</text>
</comment>
<dbReference type="SUPFAM" id="SSF51735">
    <property type="entry name" value="NAD(P)-binding Rossmann-fold domains"/>
    <property type="match status" value="1"/>
</dbReference>
<dbReference type="Pfam" id="PF13561">
    <property type="entry name" value="adh_short_C2"/>
    <property type="match status" value="1"/>
</dbReference>
<dbReference type="GO" id="GO:0016491">
    <property type="term" value="F:oxidoreductase activity"/>
    <property type="evidence" value="ECO:0007669"/>
    <property type="project" value="UniProtKB-KW"/>
</dbReference>
<dbReference type="PANTHER" id="PTHR42760">
    <property type="entry name" value="SHORT-CHAIN DEHYDROGENASES/REDUCTASES FAMILY MEMBER"/>
    <property type="match status" value="1"/>
</dbReference>
<organism evidence="2 3">
    <name type="scientific">Glaciecola siphonariae</name>
    <dbReference type="NCBI Taxonomy" id="521012"/>
    <lineage>
        <taxon>Bacteria</taxon>
        <taxon>Pseudomonadati</taxon>
        <taxon>Pseudomonadota</taxon>
        <taxon>Gammaproteobacteria</taxon>
        <taxon>Alteromonadales</taxon>
        <taxon>Alteromonadaceae</taxon>
        <taxon>Glaciecola</taxon>
    </lineage>
</organism>
<proteinExistence type="inferred from homology"/>
<dbReference type="CDD" id="cd05233">
    <property type="entry name" value="SDR_c"/>
    <property type="match status" value="1"/>
</dbReference>